<feature type="non-terminal residue" evidence="1">
    <location>
        <position position="1"/>
    </location>
</feature>
<accession>A0A0C2YL88</accession>
<dbReference type="InParanoid" id="A0A0C2YL88"/>
<protein>
    <submittedName>
        <fullName evidence="1">Uncharacterized protein</fullName>
    </submittedName>
</protein>
<reference evidence="1 2" key="1">
    <citation type="submission" date="2014-04" db="EMBL/GenBank/DDBJ databases">
        <authorList>
            <consortium name="DOE Joint Genome Institute"/>
            <person name="Kuo A."/>
            <person name="Kohler A."/>
            <person name="Nagy L.G."/>
            <person name="Floudas D."/>
            <person name="Copeland A."/>
            <person name="Barry K.W."/>
            <person name="Cichocki N."/>
            <person name="Veneault-Fourrey C."/>
            <person name="LaButti K."/>
            <person name="Lindquist E.A."/>
            <person name="Lipzen A."/>
            <person name="Lundell T."/>
            <person name="Morin E."/>
            <person name="Murat C."/>
            <person name="Sun H."/>
            <person name="Tunlid A."/>
            <person name="Henrissat B."/>
            <person name="Grigoriev I.V."/>
            <person name="Hibbett D.S."/>
            <person name="Martin F."/>
            <person name="Nordberg H.P."/>
            <person name="Cantor M.N."/>
            <person name="Hua S.X."/>
        </authorList>
    </citation>
    <scope>NUCLEOTIDE SEQUENCE [LARGE SCALE GENOMIC DNA]</scope>
    <source>
        <strain evidence="1 2">Foug A</strain>
    </source>
</reference>
<evidence type="ECO:0000313" key="2">
    <source>
        <dbReference type="Proteomes" id="UP000053989"/>
    </source>
</evidence>
<dbReference type="AlphaFoldDB" id="A0A0C2YL88"/>
<gene>
    <name evidence="1" type="ORF">SCLCIDRAFT_145314</name>
</gene>
<dbReference type="HOGENOM" id="CLU_087375_2_0_1"/>
<reference evidence="2" key="2">
    <citation type="submission" date="2015-01" db="EMBL/GenBank/DDBJ databases">
        <title>Evolutionary Origins and Diversification of the Mycorrhizal Mutualists.</title>
        <authorList>
            <consortium name="DOE Joint Genome Institute"/>
            <consortium name="Mycorrhizal Genomics Consortium"/>
            <person name="Kohler A."/>
            <person name="Kuo A."/>
            <person name="Nagy L.G."/>
            <person name="Floudas D."/>
            <person name="Copeland A."/>
            <person name="Barry K.W."/>
            <person name="Cichocki N."/>
            <person name="Veneault-Fourrey C."/>
            <person name="LaButti K."/>
            <person name="Lindquist E.A."/>
            <person name="Lipzen A."/>
            <person name="Lundell T."/>
            <person name="Morin E."/>
            <person name="Murat C."/>
            <person name="Riley R."/>
            <person name="Ohm R."/>
            <person name="Sun H."/>
            <person name="Tunlid A."/>
            <person name="Henrissat B."/>
            <person name="Grigoriev I.V."/>
            <person name="Hibbett D.S."/>
            <person name="Martin F."/>
        </authorList>
    </citation>
    <scope>NUCLEOTIDE SEQUENCE [LARGE SCALE GENOMIC DNA]</scope>
    <source>
        <strain evidence="2">Foug A</strain>
    </source>
</reference>
<organism evidence="1 2">
    <name type="scientific">Scleroderma citrinum Foug A</name>
    <dbReference type="NCBI Taxonomy" id="1036808"/>
    <lineage>
        <taxon>Eukaryota</taxon>
        <taxon>Fungi</taxon>
        <taxon>Dikarya</taxon>
        <taxon>Basidiomycota</taxon>
        <taxon>Agaricomycotina</taxon>
        <taxon>Agaricomycetes</taxon>
        <taxon>Agaricomycetidae</taxon>
        <taxon>Boletales</taxon>
        <taxon>Sclerodermatineae</taxon>
        <taxon>Sclerodermataceae</taxon>
        <taxon>Scleroderma</taxon>
    </lineage>
</organism>
<evidence type="ECO:0000313" key="1">
    <source>
        <dbReference type="EMBL" id="KIM50503.1"/>
    </source>
</evidence>
<keyword evidence="2" id="KW-1185">Reference proteome</keyword>
<dbReference type="Proteomes" id="UP000053989">
    <property type="component" value="Unassembled WGS sequence"/>
</dbReference>
<dbReference type="STRING" id="1036808.A0A0C2YL88"/>
<dbReference type="EMBL" id="KN822403">
    <property type="protein sequence ID" value="KIM50503.1"/>
    <property type="molecule type" value="Genomic_DNA"/>
</dbReference>
<proteinExistence type="predicted"/>
<name>A0A0C2YL88_9AGAM</name>
<sequence length="168" mass="19420">IEHMMKDWTSNIYTFYTPVPAIEHVDGRRCHIFRCLGKSCKQSMWCFLDTGNKASTSNMRKHIKSCWGDDVLTTVCQAAKLDVACDVVKDCTVNRSITKAFKCKRKGTTYSTRPHSAAETWYVYTLPGPFKLMTRLYFSAEMVCWVAENLWPYKIVRDRAFQCLMKTG</sequence>
<dbReference type="OrthoDB" id="2677917at2759"/>